<protein>
    <submittedName>
        <fullName evidence="2">Uncharacterized protein</fullName>
    </submittedName>
</protein>
<feature type="region of interest" description="Disordered" evidence="1">
    <location>
        <begin position="45"/>
        <end position="132"/>
    </location>
</feature>
<organism evidence="2 3">
    <name type="scientific">Trichosporon asahii var. asahii (strain CBS 8904)</name>
    <name type="common">Yeast</name>
    <dbReference type="NCBI Taxonomy" id="1220162"/>
    <lineage>
        <taxon>Eukaryota</taxon>
        <taxon>Fungi</taxon>
        <taxon>Dikarya</taxon>
        <taxon>Basidiomycota</taxon>
        <taxon>Agaricomycotina</taxon>
        <taxon>Tremellomycetes</taxon>
        <taxon>Trichosporonales</taxon>
        <taxon>Trichosporonaceae</taxon>
        <taxon>Trichosporon</taxon>
    </lineage>
</organism>
<feature type="compositionally biased region" description="Polar residues" evidence="1">
    <location>
        <begin position="103"/>
        <end position="118"/>
    </location>
</feature>
<dbReference type="EMBL" id="AMBO01000296">
    <property type="protein sequence ID" value="EKD02113.1"/>
    <property type="molecule type" value="Genomic_DNA"/>
</dbReference>
<keyword evidence="3" id="KW-1185">Reference proteome</keyword>
<gene>
    <name evidence="2" type="ORF">A1Q2_03475</name>
</gene>
<accession>K1VZC1</accession>
<feature type="compositionally biased region" description="Low complexity" evidence="1">
    <location>
        <begin position="209"/>
        <end position="263"/>
    </location>
</feature>
<feature type="compositionally biased region" description="Basic and acidic residues" evidence="1">
    <location>
        <begin position="57"/>
        <end position="72"/>
    </location>
</feature>
<sequence>MTATSTSSNSLAFRQILDTFNTSPPPSSQHHHLPDHLYLEPLQPIHEQPPSLIPRPRPMDRSDRMDRTDRPPLHQRASSSAGLGGAAGASAHAAGSGTHAHSRTPTGSTSRPKVTRQLSSSSMASAATGAPLKARVNTSSIVSLADVAQPTLRRKTPSTLSMRSESNTPARSQSPLHVSSSRSAVGSVVSSGNISPDKPTVRVAKVSPSANLASSASARLQRAASMRSTGSPSSPSPAGTPGSGTPSGPSTRRNSAQPSRARSPPGPAAPSQLGSAFGSAIASLGAGAPPRRASDDPHARMRRPSVGSVSAAMTGDRPVHVRNASVVSVGGTEKKPPLESYLPVFNSTVKRVRKRPGSPMAAPSPTRRSAFGILGLFSDTHNRRQQHIPQNKRELFTRQVFPVSAIPYEPRPLGGIDIDYAALAFAHYNPNLRVQYHAGLTPLLSCVFSPPSPAQKILVENRKKVKR</sequence>
<feature type="compositionally biased region" description="Low complexity" evidence="1">
    <location>
        <begin position="178"/>
        <end position="191"/>
    </location>
</feature>
<dbReference type="InParanoid" id="K1VZC1"/>
<evidence type="ECO:0000256" key="1">
    <source>
        <dbReference type="SAM" id="MobiDB-lite"/>
    </source>
</evidence>
<proteinExistence type="predicted"/>
<feature type="compositionally biased region" description="Low complexity" evidence="1">
    <location>
        <begin position="88"/>
        <end position="99"/>
    </location>
</feature>
<dbReference type="AlphaFoldDB" id="K1VZC1"/>
<dbReference type="Proteomes" id="UP000006757">
    <property type="component" value="Unassembled WGS sequence"/>
</dbReference>
<reference evidence="2 3" key="1">
    <citation type="journal article" date="2012" name="Eukaryot. Cell">
        <title>Genome sequence of the Trichosporon asahii environmental strain CBS 8904.</title>
        <authorList>
            <person name="Yang R.Y."/>
            <person name="Li H.T."/>
            <person name="Zhu H."/>
            <person name="Zhou G.P."/>
            <person name="Wang M."/>
            <person name="Wang L."/>
        </authorList>
    </citation>
    <scope>NUCLEOTIDE SEQUENCE [LARGE SCALE GENOMIC DNA]</scope>
    <source>
        <strain evidence="2 3">CBS 8904</strain>
    </source>
</reference>
<dbReference type="HOGENOM" id="CLU_585511_0_0_1"/>
<feature type="compositionally biased region" description="Polar residues" evidence="1">
    <location>
        <begin position="157"/>
        <end position="177"/>
    </location>
</feature>
<evidence type="ECO:0000313" key="3">
    <source>
        <dbReference type="Proteomes" id="UP000006757"/>
    </source>
</evidence>
<name>K1VZC1_TRIAC</name>
<comment type="caution">
    <text evidence="2">The sequence shown here is derived from an EMBL/GenBank/DDBJ whole genome shotgun (WGS) entry which is preliminary data.</text>
</comment>
<feature type="region of interest" description="Disordered" evidence="1">
    <location>
        <begin position="150"/>
        <end position="317"/>
    </location>
</feature>
<evidence type="ECO:0000313" key="2">
    <source>
        <dbReference type="EMBL" id="EKD02113.1"/>
    </source>
</evidence>